<dbReference type="Proteomes" id="UP001180840">
    <property type="component" value="Unassembled WGS sequence"/>
</dbReference>
<comment type="caution">
    <text evidence="1">The sequence shown here is derived from an EMBL/GenBank/DDBJ whole genome shotgun (WGS) entry which is preliminary data.</text>
</comment>
<dbReference type="RefSeq" id="WP_290196098.1">
    <property type="nucleotide sequence ID" value="NZ_CP047654.1"/>
</dbReference>
<evidence type="ECO:0000313" key="1">
    <source>
        <dbReference type="EMBL" id="MDR7330419.1"/>
    </source>
</evidence>
<organism evidence="1 2">
    <name type="scientific">Corynebacterium guangdongense</name>
    <dbReference type="NCBI Taxonomy" id="1783348"/>
    <lineage>
        <taxon>Bacteria</taxon>
        <taxon>Bacillati</taxon>
        <taxon>Actinomycetota</taxon>
        <taxon>Actinomycetes</taxon>
        <taxon>Mycobacteriales</taxon>
        <taxon>Corynebacteriaceae</taxon>
        <taxon>Corynebacterium</taxon>
    </lineage>
</organism>
<keyword evidence="2" id="KW-1185">Reference proteome</keyword>
<evidence type="ECO:0008006" key="3">
    <source>
        <dbReference type="Google" id="ProtNLM"/>
    </source>
</evidence>
<evidence type="ECO:0000313" key="2">
    <source>
        <dbReference type="Proteomes" id="UP001180840"/>
    </source>
</evidence>
<accession>A0ABU1ZZS5</accession>
<gene>
    <name evidence="1" type="ORF">J2S39_002095</name>
</gene>
<protein>
    <recommendedName>
        <fullName evidence="3">Asp/Glu/Hydantoin racemase</fullName>
    </recommendedName>
</protein>
<reference evidence="1" key="1">
    <citation type="submission" date="2023-07" db="EMBL/GenBank/DDBJ databases">
        <title>Sequencing the genomes of 1000 actinobacteria strains.</title>
        <authorList>
            <person name="Klenk H.-P."/>
        </authorList>
    </citation>
    <scope>NUCLEOTIDE SEQUENCE</scope>
    <source>
        <strain evidence="1">DSM 107476</strain>
    </source>
</reference>
<dbReference type="EMBL" id="JAVDXZ010000001">
    <property type="protein sequence ID" value="MDR7330419.1"/>
    <property type="molecule type" value="Genomic_DNA"/>
</dbReference>
<sequence>MPAFLHTAPAVAETMERLLPGSVHLVDESLLVDARSSGPDAVAGRVAARLAQLQEQTDGPVVVSCSTIGDVAERTPGVIRIDRPMARRAAELGGRVGVVVALESTIEPTTRLLREEGVGDMVVRLAEGAWGSGDYLERIAETARSLTPEADVIVLAQASMAGAAGLLDFPVLTSPEIAAEFLTR</sequence>
<name>A0ABU1ZZS5_9CORY</name>
<proteinExistence type="predicted"/>